<keyword evidence="4" id="KW-0067">ATP-binding</keyword>
<dbReference type="SUPFAM" id="SSF69065">
    <property type="entry name" value="RNase III domain-like"/>
    <property type="match status" value="2"/>
</dbReference>
<dbReference type="GO" id="GO:0004525">
    <property type="term" value="F:ribonuclease III activity"/>
    <property type="evidence" value="ECO:0007669"/>
    <property type="project" value="InterPro"/>
</dbReference>
<name>A0A0D3R1C0_9MICR</name>
<dbReference type="Pfam" id="PF00636">
    <property type="entry name" value="Ribonuclease_3"/>
    <property type="match status" value="2"/>
</dbReference>
<evidence type="ECO:0000313" key="6">
    <source>
        <dbReference type="EMBL" id="AJR27943.1"/>
    </source>
</evidence>
<dbReference type="InterPro" id="IPR036389">
    <property type="entry name" value="RNase_III_sf"/>
</dbReference>
<dbReference type="GO" id="GO:0006396">
    <property type="term" value="P:RNA processing"/>
    <property type="evidence" value="ECO:0007669"/>
    <property type="project" value="InterPro"/>
</dbReference>
<dbReference type="GO" id="GO:0004386">
    <property type="term" value="F:helicase activity"/>
    <property type="evidence" value="ECO:0007669"/>
    <property type="project" value="UniProtKB-KW"/>
</dbReference>
<dbReference type="GO" id="GO:0005524">
    <property type="term" value="F:ATP binding"/>
    <property type="evidence" value="ECO:0007669"/>
    <property type="project" value="UniProtKB-KW"/>
</dbReference>
<dbReference type="SMART" id="SM00535">
    <property type="entry name" value="RIBOc"/>
    <property type="match status" value="2"/>
</dbReference>
<dbReference type="CDD" id="cd00593">
    <property type="entry name" value="RIBOc"/>
    <property type="match status" value="2"/>
</dbReference>
<dbReference type="PANTHER" id="PTHR14950">
    <property type="entry name" value="DICER-RELATED"/>
    <property type="match status" value="1"/>
</dbReference>
<feature type="domain" description="RNase III" evidence="5">
    <location>
        <begin position="891"/>
        <end position="1049"/>
    </location>
</feature>
<organism evidence="6">
    <name type="scientific">Nosema antheraeae</name>
    <dbReference type="NCBI Taxonomy" id="332525"/>
    <lineage>
        <taxon>Eukaryota</taxon>
        <taxon>Fungi</taxon>
        <taxon>Fungi incertae sedis</taxon>
        <taxon>Microsporidia</taxon>
        <taxon>Nosematidae</taxon>
        <taxon>Nosema</taxon>
    </lineage>
</organism>
<protein>
    <submittedName>
        <fullName evidence="6">Dicer-like protein</fullName>
    </submittedName>
</protein>
<keyword evidence="3" id="KW-0347">Helicase</keyword>
<dbReference type="Gene3D" id="3.30.160.380">
    <property type="entry name" value="Dicer dimerisation domain"/>
    <property type="match status" value="1"/>
</dbReference>
<dbReference type="InterPro" id="IPR000999">
    <property type="entry name" value="RNase_III_dom"/>
</dbReference>
<dbReference type="PROSITE" id="PS50142">
    <property type="entry name" value="RNASE_3_2"/>
    <property type="match status" value="2"/>
</dbReference>
<gene>
    <name evidence="6" type="primary">DCL</name>
</gene>
<dbReference type="InterPro" id="IPR005034">
    <property type="entry name" value="Dicer_dimerisation"/>
</dbReference>
<sequence>MQITVNKIFEDKGNETTKIIESIYNSENRVLFIVDERDTTIYDIEEYDMISYKFSPLLKCLNRKSIALTSSKFTLLSWQGFISATNYDLIVIRLMNLKPEFIHAFRTFYFRTNVVCLEKAKVVAYLTDIKDEFSVYLQSVIDEGADNLKENPDLSCGLRCINVNPPVNEEILNYVRVRTMIKDKLDDEKIAKFDQTLSDLETESLDEAVKRINESIDISKILSVEVTQEMLDYAKSLLRKKEHKAIIERYLKEGNVVVHGQSVGFENNPKVFILLKNKKDKIKDMANLSTLLIMDELQCILNCPDCEFNENFVKSVKNNSEINLVDINLSHSPNSKTVEAARICLIHEILSFKFKNVVYFKYSNDFPVDFLRNVISNNKKDLKGFVKYCTKSREEYLTTPKGSIIALDFSVLFLEHVLYLINKCFEKHFLFFKSPKATRTFENSEDEKFVCIFELPKFADDEIFNSKIRSDKHALKKDACKEASYKALITLHKAGYLDHRLCPVPEKFIHKNDLYFERIRLKYGIDTQDFEEIRNKIDEMLLASGEDYNLALEKFKKTNFIDLKESKVTVSVDEILRKQPECMKNFKDIYCVYQFNESSIGIACSDGFKESVDFKSIKINYLGTKKFTEEELELILFYQIVFFSINFRRVLSVQSTSREYCYFVLPLKDKEIDFMHIKTLYPKFLRGSVFETKDEKILRNHLLFNPVLRTFYNYIEPASVKFSDPVPSVLLSRMVKGKSNRNEFNNEQKNIGQKNVKQKNVDDYLTNKIKKYNSETFEDKYDLSISSKKKASVNNYTYLQYFEKIYGAKLTNKKDERNSIIQVQTYCSKEKVKNTEVHSGEVFFVTGVKNSIKKDYQDFLQYFNIFEHCAVAFEFIKDKNLKITLGSIATALSQREINSENQVSDLGYERLEFIGDSVLKFSISKFLFKERGYDLSKIVSTKDNLICNNYLYEVSKEMNLKKYISLIKFSENTFQPPAIKKFNEVDLNSKLDKYIEIFKGMGAFKNNNQEYFAFKYSLKQASESKTVANKKVFADIIEALIGAHYVEHGFDEAWNYIKKIGIPGLISLEKKGKRAIFKQEIVNVLDFLGLSSNKVNHNDINDNEDFINENIQYDEIYSYDQVLPSTRIEQIQNLIGYKFKNVGLLEKAVIHPSFENNIFGSERFQKLELIGDCFLDLKVSDYIYKNYTEASPFDLHTLRKSLVNNFTFATILFKSGLNDLVETGLKGEYSNFSHHKVSKVYSDLFEAIAGAVVLDSDFCLIKTNDFFLKMLKMMKENSRDC</sequence>
<evidence type="ECO:0000259" key="5">
    <source>
        <dbReference type="PROSITE" id="PS50142"/>
    </source>
</evidence>
<reference evidence="6" key="1">
    <citation type="journal article" date="2014" name="Can Ye Ke Xue">
        <title>The identification and evolutionary analysis of a Dicer-like gene in microsporidia Nosema bombycis.</title>
        <authorList>
            <person name="Wang L."/>
            <person name="He C."/>
            <person name="Dang X."/>
            <person name="Xu J."/>
            <person name="Zhou Z."/>
        </authorList>
    </citation>
    <scope>NUCLEOTIDE SEQUENCE</scope>
    <source>
        <strain evidence="6">YY</strain>
    </source>
</reference>
<keyword evidence="2" id="KW-0378">Hydrolase</keyword>
<accession>A0A0D3R1C0</accession>
<dbReference type="InterPro" id="IPR038248">
    <property type="entry name" value="Dicer_dimer_sf"/>
</dbReference>
<evidence type="ECO:0000256" key="2">
    <source>
        <dbReference type="ARBA" id="ARBA00022801"/>
    </source>
</evidence>
<proteinExistence type="predicted"/>
<evidence type="ECO:0000256" key="1">
    <source>
        <dbReference type="ARBA" id="ARBA00022741"/>
    </source>
</evidence>
<evidence type="ECO:0000256" key="4">
    <source>
        <dbReference type="ARBA" id="ARBA00022840"/>
    </source>
</evidence>
<feature type="domain" description="RNase III" evidence="5">
    <location>
        <begin position="1128"/>
        <end position="1257"/>
    </location>
</feature>
<dbReference type="Gene3D" id="1.10.1520.10">
    <property type="entry name" value="Ribonuclease III domain"/>
    <property type="match status" value="2"/>
</dbReference>
<keyword evidence="1" id="KW-0547">Nucleotide-binding</keyword>
<dbReference type="Pfam" id="PF03368">
    <property type="entry name" value="Dicer_dimer"/>
    <property type="match status" value="1"/>
</dbReference>
<evidence type="ECO:0000256" key="3">
    <source>
        <dbReference type="ARBA" id="ARBA00022806"/>
    </source>
</evidence>
<dbReference type="EMBL" id="KM516060">
    <property type="protein sequence ID" value="AJR27943.1"/>
    <property type="molecule type" value="Genomic_DNA"/>
</dbReference>
<dbReference type="PANTHER" id="PTHR14950:SF76">
    <property type="match status" value="1"/>
</dbReference>